<feature type="domain" description="BHLH" evidence="8">
    <location>
        <begin position="443"/>
        <end position="492"/>
    </location>
</feature>
<comment type="caution">
    <text evidence="9">The sequence shown here is derived from an EMBL/GenBank/DDBJ whole genome shotgun (WGS) entry which is preliminary data.</text>
</comment>
<dbReference type="AlphaFoldDB" id="A0AAN7R2L3"/>
<evidence type="ECO:0000256" key="3">
    <source>
        <dbReference type="ARBA" id="ARBA00023125"/>
    </source>
</evidence>
<dbReference type="InterPro" id="IPR011598">
    <property type="entry name" value="bHLH_dom"/>
</dbReference>
<dbReference type="GO" id="GO:0046983">
    <property type="term" value="F:protein dimerization activity"/>
    <property type="evidence" value="ECO:0007669"/>
    <property type="project" value="InterPro"/>
</dbReference>
<dbReference type="Pfam" id="PF22754">
    <property type="entry name" value="bHLH-TF_ACT-like_plant"/>
    <property type="match status" value="1"/>
</dbReference>
<dbReference type="InterPro" id="IPR054502">
    <property type="entry name" value="bHLH-TF_ACT-like_plant"/>
</dbReference>
<keyword evidence="2" id="KW-0805">Transcription regulation</keyword>
<comment type="subcellular location">
    <subcellularLocation>
        <location evidence="1">Nucleus</location>
    </subcellularLocation>
</comment>
<dbReference type="Proteomes" id="UP001346149">
    <property type="component" value="Unassembled WGS sequence"/>
</dbReference>
<reference evidence="9 10" key="1">
    <citation type="journal article" date="2023" name="Hortic Res">
        <title>Pangenome of water caltrop reveals structural variations and asymmetric subgenome divergence after allopolyploidization.</title>
        <authorList>
            <person name="Zhang X."/>
            <person name="Chen Y."/>
            <person name="Wang L."/>
            <person name="Yuan Y."/>
            <person name="Fang M."/>
            <person name="Shi L."/>
            <person name="Lu R."/>
            <person name="Comes H.P."/>
            <person name="Ma Y."/>
            <person name="Chen Y."/>
            <person name="Huang G."/>
            <person name="Zhou Y."/>
            <person name="Zheng Z."/>
            <person name="Qiu Y."/>
        </authorList>
    </citation>
    <scope>NUCLEOTIDE SEQUENCE [LARGE SCALE GENOMIC DNA]</scope>
    <source>
        <strain evidence="9">F231</strain>
    </source>
</reference>
<evidence type="ECO:0000259" key="8">
    <source>
        <dbReference type="PROSITE" id="PS50888"/>
    </source>
</evidence>
<dbReference type="InterPro" id="IPR025610">
    <property type="entry name" value="MYC/MYB_N"/>
</dbReference>
<evidence type="ECO:0000256" key="2">
    <source>
        <dbReference type="ARBA" id="ARBA00023015"/>
    </source>
</evidence>
<evidence type="ECO:0000256" key="6">
    <source>
        <dbReference type="ARBA" id="ARBA00023242"/>
    </source>
</evidence>
<dbReference type="SUPFAM" id="SSF47459">
    <property type="entry name" value="HLH, helix-loop-helix DNA-binding domain"/>
    <property type="match status" value="1"/>
</dbReference>
<keyword evidence="3" id="KW-0238">DNA-binding</keyword>
<keyword evidence="5" id="KW-0804">Transcription</keyword>
<proteinExistence type="predicted"/>
<dbReference type="Gene3D" id="4.10.280.10">
    <property type="entry name" value="Helix-loop-helix DNA-binding domain"/>
    <property type="match status" value="1"/>
</dbReference>
<dbReference type="PANTHER" id="PTHR46266:SF1">
    <property type="entry name" value="TRANSCRIPTION FACTOR MYC1"/>
    <property type="match status" value="1"/>
</dbReference>
<name>A0AAN7R2L3_TRANT</name>
<feature type="region of interest" description="Disordered" evidence="7">
    <location>
        <begin position="507"/>
        <end position="533"/>
    </location>
</feature>
<dbReference type="PROSITE" id="PS50888">
    <property type="entry name" value="BHLH"/>
    <property type="match status" value="1"/>
</dbReference>
<evidence type="ECO:0000256" key="7">
    <source>
        <dbReference type="SAM" id="MobiDB-lite"/>
    </source>
</evidence>
<evidence type="ECO:0000313" key="10">
    <source>
        <dbReference type="Proteomes" id="UP001346149"/>
    </source>
</evidence>
<evidence type="ECO:0000256" key="5">
    <source>
        <dbReference type="ARBA" id="ARBA00023163"/>
    </source>
</evidence>
<protein>
    <recommendedName>
        <fullName evidence="8">BHLH domain-containing protein</fullName>
    </recommendedName>
</protein>
<evidence type="ECO:0000313" key="9">
    <source>
        <dbReference type="EMBL" id="KAK4787412.1"/>
    </source>
</evidence>
<dbReference type="SMART" id="SM00353">
    <property type="entry name" value="HLH"/>
    <property type="match status" value="1"/>
</dbReference>
<dbReference type="GO" id="GO:0005634">
    <property type="term" value="C:nucleus"/>
    <property type="evidence" value="ECO:0007669"/>
    <property type="project" value="UniProtKB-SubCell"/>
</dbReference>
<dbReference type="InterPro" id="IPR036638">
    <property type="entry name" value="HLH_DNA-bd_sf"/>
</dbReference>
<sequence>MEEKKANGVGPREGVPRSMRKQLAVAVRSIQWSYAIFWSPSPTQQGILEWGDGYYNGDIKTRKTVQAGELTPDKILLQRSEQLRQLYEALQEGESEQQQSKRPSASLSPEDLTDEEWYYLVCMSFVFNPSEGLPGRALANDRTIWLCNAQYADSKVFPRSLLAKSASIQTVVCFPYLGGVIELGVTEMVEEDPRLLQHIKVALLNLSKPLCSSKSSFAPQNGDYELDAVTVKVDDEILDDLVFENLLSSTERIDFHQERHTELPGNLQMEFTEDSPDECSNGCEHNQETENSFMVEAVNGGGASQVQSWHFFEDDFSNGFQCSMNSSDCISEAVVHPVSRNPNTSQSLQLKELQECNHSKLSSLDLGPEDDVSHYKRTVSIIIRNSHPSNDMQKIGRCCGCKSSFICWKISDGIRVQPEHQKLLKNMLFKVPLMYENSHLQKPKEQHAEGCVLLAKKKENDKFLLLKSMVPAIDEIDKASILNDTILYLKELEARVEELESCMDSTDFSKPVRRKSSELGEQSSDNYENRKLNEGRRQSIINKRKACDIDETENEEFNPAPQSGGQPQLKVHIKDKEVLIEMRCPYREYLLLDIMEAINNLHLDAHSIQSSSSNGVLTLTLKSMECSGFNLFDLVVVSVSGSSNISGRDDKTSSSENNGQLLRIHANCPFSLVQ</sequence>
<evidence type="ECO:0000256" key="4">
    <source>
        <dbReference type="ARBA" id="ARBA00023159"/>
    </source>
</evidence>
<evidence type="ECO:0000256" key="1">
    <source>
        <dbReference type="ARBA" id="ARBA00004123"/>
    </source>
</evidence>
<dbReference type="EMBL" id="JAXQNO010000012">
    <property type="protein sequence ID" value="KAK4787412.1"/>
    <property type="molecule type" value="Genomic_DNA"/>
</dbReference>
<keyword evidence="6" id="KW-0539">Nucleus</keyword>
<organism evidence="9 10">
    <name type="scientific">Trapa natans</name>
    <name type="common">Water chestnut</name>
    <dbReference type="NCBI Taxonomy" id="22666"/>
    <lineage>
        <taxon>Eukaryota</taxon>
        <taxon>Viridiplantae</taxon>
        <taxon>Streptophyta</taxon>
        <taxon>Embryophyta</taxon>
        <taxon>Tracheophyta</taxon>
        <taxon>Spermatophyta</taxon>
        <taxon>Magnoliopsida</taxon>
        <taxon>eudicotyledons</taxon>
        <taxon>Gunneridae</taxon>
        <taxon>Pentapetalae</taxon>
        <taxon>rosids</taxon>
        <taxon>malvids</taxon>
        <taxon>Myrtales</taxon>
        <taxon>Lythraceae</taxon>
        <taxon>Trapa</taxon>
    </lineage>
</organism>
<keyword evidence="4" id="KW-0010">Activator</keyword>
<accession>A0AAN7R2L3</accession>
<keyword evidence="10" id="KW-1185">Reference proteome</keyword>
<dbReference type="GO" id="GO:0080090">
    <property type="term" value="P:regulation of primary metabolic process"/>
    <property type="evidence" value="ECO:0007669"/>
    <property type="project" value="UniProtKB-ARBA"/>
</dbReference>
<dbReference type="Pfam" id="PF14215">
    <property type="entry name" value="bHLH-MYC_N"/>
    <property type="match status" value="1"/>
</dbReference>
<dbReference type="PANTHER" id="PTHR46266">
    <property type="entry name" value="TRANSCRIPTION FACTOR TT8"/>
    <property type="match status" value="1"/>
</dbReference>
<gene>
    <name evidence="9" type="ORF">SAY86_011245</name>
</gene>